<accession>A0ABD3F8P0</accession>
<gene>
    <name evidence="1" type="ORF">V7S43_012218</name>
</gene>
<keyword evidence="2" id="KW-1185">Reference proteome</keyword>
<protein>
    <submittedName>
        <fullName evidence="1">Uncharacterized protein</fullName>
    </submittedName>
</protein>
<sequence>MNTMPATAVRFGPYDYPVRHIWRDGAAFGGREGAEPVNLANVWSYKYDTTTSLGLHGAVELLDILMYPDFLLYKGELGLKNDHGALLTLNTTFLMLDSFLSTVRARLLPSNASAWTVFRFATGWTECIIT</sequence>
<name>A0ABD3F8P0_9STRA</name>
<evidence type="ECO:0000313" key="2">
    <source>
        <dbReference type="Proteomes" id="UP001632037"/>
    </source>
</evidence>
<dbReference type="Proteomes" id="UP001632037">
    <property type="component" value="Unassembled WGS sequence"/>
</dbReference>
<evidence type="ECO:0000313" key="1">
    <source>
        <dbReference type="EMBL" id="KAL3662817.1"/>
    </source>
</evidence>
<proteinExistence type="predicted"/>
<dbReference type="AlphaFoldDB" id="A0ABD3F8P0"/>
<dbReference type="EMBL" id="JBIMZQ010000030">
    <property type="protein sequence ID" value="KAL3662817.1"/>
    <property type="molecule type" value="Genomic_DNA"/>
</dbReference>
<organism evidence="1 2">
    <name type="scientific">Phytophthora oleae</name>
    <dbReference type="NCBI Taxonomy" id="2107226"/>
    <lineage>
        <taxon>Eukaryota</taxon>
        <taxon>Sar</taxon>
        <taxon>Stramenopiles</taxon>
        <taxon>Oomycota</taxon>
        <taxon>Peronosporomycetes</taxon>
        <taxon>Peronosporales</taxon>
        <taxon>Peronosporaceae</taxon>
        <taxon>Phytophthora</taxon>
    </lineage>
</organism>
<comment type="caution">
    <text evidence="1">The sequence shown here is derived from an EMBL/GenBank/DDBJ whole genome shotgun (WGS) entry which is preliminary data.</text>
</comment>
<reference evidence="1 2" key="1">
    <citation type="submission" date="2024-09" db="EMBL/GenBank/DDBJ databases">
        <title>Genome sequencing and assembly of Phytophthora oleae, isolate VK10A, causative agent of rot of olive drupes.</title>
        <authorList>
            <person name="Conti Taguali S."/>
            <person name="Riolo M."/>
            <person name="La Spada F."/>
            <person name="Cacciola S.O."/>
            <person name="Dionisio G."/>
        </authorList>
    </citation>
    <scope>NUCLEOTIDE SEQUENCE [LARGE SCALE GENOMIC DNA]</scope>
    <source>
        <strain evidence="1 2">VK10A</strain>
    </source>
</reference>